<accession>A0A7K3NNZ0</accession>
<gene>
    <name evidence="2" type="ORF">G3N56_12495</name>
</gene>
<dbReference type="EMBL" id="JAAGRQ010000052">
    <property type="protein sequence ID" value="NDY57553.1"/>
    <property type="molecule type" value="Genomic_DNA"/>
</dbReference>
<dbReference type="Proteomes" id="UP000469724">
    <property type="component" value="Unassembled WGS sequence"/>
</dbReference>
<evidence type="ECO:0008006" key="4">
    <source>
        <dbReference type="Google" id="ProtNLM"/>
    </source>
</evidence>
<protein>
    <recommendedName>
        <fullName evidence="4">DUF1640 domain-containing protein</fullName>
    </recommendedName>
</protein>
<name>A0A7K3NNZ0_9BACT</name>
<feature type="transmembrane region" description="Helical" evidence="1">
    <location>
        <begin position="71"/>
        <end position="88"/>
    </location>
</feature>
<comment type="caution">
    <text evidence="2">The sequence shown here is derived from an EMBL/GenBank/DDBJ whole genome shotgun (WGS) entry which is preliminary data.</text>
</comment>
<evidence type="ECO:0000313" key="3">
    <source>
        <dbReference type="Proteomes" id="UP000469724"/>
    </source>
</evidence>
<reference evidence="2 3" key="1">
    <citation type="submission" date="2020-02" db="EMBL/GenBank/DDBJ databases">
        <title>Comparative genomics of sulfur disproportionating microorganisms.</title>
        <authorList>
            <person name="Ward L.M."/>
            <person name="Bertran E."/>
            <person name="Johnston D.T."/>
        </authorList>
    </citation>
    <scope>NUCLEOTIDE SEQUENCE [LARGE SCALE GENOMIC DNA]</scope>
    <source>
        <strain evidence="2 3">DSM 3696</strain>
    </source>
</reference>
<sequence length="95" mass="10354">MTLLFDDTKKLEKTLGEEAARAVIDAINGVDARTLHDLRAEVATKTDLAEVKIEIAKLDGKIDKLAMQVKLLIILALVAIAMFSPNLAELVRVAK</sequence>
<keyword evidence="1" id="KW-0472">Membrane</keyword>
<keyword evidence="1" id="KW-0812">Transmembrane</keyword>
<evidence type="ECO:0000256" key="1">
    <source>
        <dbReference type="SAM" id="Phobius"/>
    </source>
</evidence>
<keyword evidence="3" id="KW-1185">Reference proteome</keyword>
<organism evidence="2 3">
    <name type="scientific">Desulfolutivibrio sulfodismutans</name>
    <dbReference type="NCBI Taxonomy" id="63561"/>
    <lineage>
        <taxon>Bacteria</taxon>
        <taxon>Pseudomonadati</taxon>
        <taxon>Thermodesulfobacteriota</taxon>
        <taxon>Desulfovibrionia</taxon>
        <taxon>Desulfovibrionales</taxon>
        <taxon>Desulfovibrionaceae</taxon>
        <taxon>Desulfolutivibrio</taxon>
    </lineage>
</organism>
<keyword evidence="1" id="KW-1133">Transmembrane helix</keyword>
<dbReference type="RefSeq" id="WP_163302643.1">
    <property type="nucleotide sequence ID" value="NZ_JAAGRQ010000052.1"/>
</dbReference>
<proteinExistence type="predicted"/>
<dbReference type="AlphaFoldDB" id="A0A7K3NNZ0"/>
<evidence type="ECO:0000313" key="2">
    <source>
        <dbReference type="EMBL" id="NDY57553.1"/>
    </source>
</evidence>